<keyword evidence="6" id="KW-0961">Cell wall biogenesis/degradation</keyword>
<dbReference type="InterPro" id="IPR016181">
    <property type="entry name" value="Acyl_CoA_acyltransferase"/>
</dbReference>
<dbReference type="GO" id="GO:0016755">
    <property type="term" value="F:aminoacyltransferase activity"/>
    <property type="evidence" value="ECO:0007669"/>
    <property type="project" value="InterPro"/>
</dbReference>
<accession>A0A2M6W0D5</accession>
<proteinExistence type="inferred from homology"/>
<dbReference type="Gene3D" id="3.40.630.30">
    <property type="match status" value="1"/>
</dbReference>
<keyword evidence="5" id="KW-0012">Acyltransferase</keyword>
<gene>
    <name evidence="7" type="ORF">COU33_04150</name>
</gene>
<comment type="caution">
    <text evidence="7">The sequence shown here is derived from an EMBL/GenBank/DDBJ whole genome shotgun (WGS) entry which is preliminary data.</text>
</comment>
<dbReference type="PANTHER" id="PTHR36174:SF1">
    <property type="entry name" value="LIPID II:GLYCINE GLYCYLTRANSFERASE"/>
    <property type="match status" value="1"/>
</dbReference>
<dbReference type="EMBL" id="PFBZ01000180">
    <property type="protein sequence ID" value="PIT86264.1"/>
    <property type="molecule type" value="Genomic_DNA"/>
</dbReference>
<dbReference type="Pfam" id="PF02388">
    <property type="entry name" value="FemAB"/>
    <property type="match status" value="2"/>
</dbReference>
<keyword evidence="3" id="KW-0133">Cell shape</keyword>
<dbReference type="GO" id="GO:0071555">
    <property type="term" value="P:cell wall organization"/>
    <property type="evidence" value="ECO:0007669"/>
    <property type="project" value="UniProtKB-KW"/>
</dbReference>
<dbReference type="GO" id="GO:0008360">
    <property type="term" value="P:regulation of cell shape"/>
    <property type="evidence" value="ECO:0007669"/>
    <property type="project" value="UniProtKB-KW"/>
</dbReference>
<keyword evidence="4" id="KW-0573">Peptidoglycan synthesis</keyword>
<dbReference type="GO" id="GO:0009252">
    <property type="term" value="P:peptidoglycan biosynthetic process"/>
    <property type="evidence" value="ECO:0007669"/>
    <property type="project" value="UniProtKB-KW"/>
</dbReference>
<keyword evidence="2" id="KW-0808">Transferase</keyword>
<evidence type="ECO:0000313" key="7">
    <source>
        <dbReference type="EMBL" id="PIT86264.1"/>
    </source>
</evidence>
<dbReference type="InterPro" id="IPR050644">
    <property type="entry name" value="PG_Glycine_Bridge_Synth"/>
</dbReference>
<evidence type="ECO:0000256" key="6">
    <source>
        <dbReference type="ARBA" id="ARBA00023316"/>
    </source>
</evidence>
<dbReference type="InterPro" id="IPR003447">
    <property type="entry name" value="FEMABX"/>
</dbReference>
<evidence type="ECO:0000313" key="8">
    <source>
        <dbReference type="Proteomes" id="UP000229362"/>
    </source>
</evidence>
<evidence type="ECO:0008006" key="9">
    <source>
        <dbReference type="Google" id="ProtNLM"/>
    </source>
</evidence>
<dbReference type="Proteomes" id="UP000229362">
    <property type="component" value="Unassembled WGS sequence"/>
</dbReference>
<evidence type="ECO:0000256" key="5">
    <source>
        <dbReference type="ARBA" id="ARBA00023315"/>
    </source>
</evidence>
<comment type="similarity">
    <text evidence="1">Belongs to the FemABX family.</text>
</comment>
<evidence type="ECO:0000256" key="1">
    <source>
        <dbReference type="ARBA" id="ARBA00009943"/>
    </source>
</evidence>
<evidence type="ECO:0000256" key="3">
    <source>
        <dbReference type="ARBA" id="ARBA00022960"/>
    </source>
</evidence>
<sequence length="344" mass="39564">MKVEICNNQEKWNILLKQDKKASFFQSWEWGECKKSSGTPPLRLQCVHGGVVLSQVQGFVHQLGLGIAYVYFPRFAVSRSVEDVVSNPHGVTTETYQDIFLEFVKRQGYVFARVEPLHTLDMKSYEVREAKSRQPEDTLMLDISKSEESLLATMHSKTRYNIRLAEKKEVQVKSIKNIDVFWQLHTETIGRDGFSGHTKAYYEQMLQLDMVHQLTAYYDGIPVASNIMIIYGNTCIYLHGASSNKYRNVMAPYLLQFHGILLGKKHGCSMYDFWGIAPLPNTEGKSARALFHGLEWQADHRFSGVTRFKAGFSGTRVQYPAAQDVLYKKTMYMLYQLIQRVRSL</sequence>
<dbReference type="SUPFAM" id="SSF55729">
    <property type="entry name" value="Acyl-CoA N-acyltransferases (Nat)"/>
    <property type="match status" value="2"/>
</dbReference>
<dbReference type="AlphaFoldDB" id="A0A2M6W0D5"/>
<dbReference type="PANTHER" id="PTHR36174">
    <property type="entry name" value="LIPID II:GLYCINE GLYCYLTRANSFERASE"/>
    <property type="match status" value="1"/>
</dbReference>
<evidence type="ECO:0000256" key="4">
    <source>
        <dbReference type="ARBA" id="ARBA00022984"/>
    </source>
</evidence>
<protein>
    <recommendedName>
        <fullName evidence="9">Methicillin resistance protein</fullName>
    </recommendedName>
</protein>
<name>A0A2M6W0D5_9BACT</name>
<dbReference type="PROSITE" id="PS51191">
    <property type="entry name" value="FEMABX"/>
    <property type="match status" value="1"/>
</dbReference>
<organism evidence="7 8">
    <name type="scientific">Candidatus Magasanikbacteria bacterium CG10_big_fil_rev_8_21_14_0_10_43_6</name>
    <dbReference type="NCBI Taxonomy" id="1974650"/>
    <lineage>
        <taxon>Bacteria</taxon>
        <taxon>Candidatus Magasanikiibacteriota</taxon>
    </lineage>
</organism>
<evidence type="ECO:0000256" key="2">
    <source>
        <dbReference type="ARBA" id="ARBA00022679"/>
    </source>
</evidence>
<reference evidence="8" key="1">
    <citation type="submission" date="2017-09" db="EMBL/GenBank/DDBJ databases">
        <title>Depth-based differentiation of microbial function through sediment-hosted aquifers and enrichment of novel symbionts in the deep terrestrial subsurface.</title>
        <authorList>
            <person name="Probst A.J."/>
            <person name="Ladd B."/>
            <person name="Jarett J.K."/>
            <person name="Geller-Mcgrath D.E."/>
            <person name="Sieber C.M.K."/>
            <person name="Emerson J.B."/>
            <person name="Anantharaman K."/>
            <person name="Thomas B.C."/>
            <person name="Malmstrom R."/>
            <person name="Stieglmeier M."/>
            <person name="Klingl A."/>
            <person name="Woyke T."/>
            <person name="Ryan C.M."/>
            <person name="Banfield J.F."/>
        </authorList>
    </citation>
    <scope>NUCLEOTIDE SEQUENCE [LARGE SCALE GENOMIC DNA]</scope>
</reference>